<dbReference type="PANTHER" id="PTHR35882">
    <property type="entry name" value="PELA"/>
    <property type="match status" value="1"/>
</dbReference>
<sequence length="132" mass="15467">LEASSWTYQLQDTRQVDLSRTAYDVVVVDAFFGGGRKQIAELRRKPLGGRRIVLSYLSIGEAEAYRYYWADCCKGRDRPPWILTENARWKGNYRVQFWNPQWKSIIYEAAESYLKRIVDAGFDGVYLDRIDV</sequence>
<feature type="non-terminal residue" evidence="2">
    <location>
        <position position="132"/>
    </location>
</feature>
<dbReference type="SUPFAM" id="SSF51445">
    <property type="entry name" value="(Trans)glycosidases"/>
    <property type="match status" value="1"/>
</dbReference>
<dbReference type="InterPro" id="IPR017853">
    <property type="entry name" value="GH"/>
</dbReference>
<name>A0A060CP57_9FLAO</name>
<dbReference type="InterPro" id="IPR004352">
    <property type="entry name" value="GH114_TIM-barrel"/>
</dbReference>
<evidence type="ECO:0000259" key="1">
    <source>
        <dbReference type="Pfam" id="PF03537"/>
    </source>
</evidence>
<dbReference type="PANTHER" id="PTHR35882:SF2">
    <property type="entry name" value="PELA"/>
    <property type="match status" value="1"/>
</dbReference>
<organism evidence="2">
    <name type="scientific">uncultured Flavobacteriales bacterium</name>
    <dbReference type="NCBI Taxonomy" id="213322"/>
    <lineage>
        <taxon>Bacteria</taxon>
        <taxon>Pseudomonadati</taxon>
        <taxon>Bacteroidota</taxon>
        <taxon>Flavobacteriia</taxon>
        <taxon>Flavobacteriales</taxon>
        <taxon>environmental samples</taxon>
    </lineage>
</organism>
<dbReference type="EMBL" id="KF127337">
    <property type="protein sequence ID" value="AIA94691.1"/>
    <property type="molecule type" value="Genomic_DNA"/>
</dbReference>
<reference evidence="2" key="1">
    <citation type="journal article" date="2013" name="Environ. Microbiol.">
        <title>Seasonally variable intestinal metagenomes of the red palm weevil (Rhynchophorus ferrugineus).</title>
        <authorList>
            <person name="Jia S."/>
            <person name="Zhang X."/>
            <person name="Zhang G."/>
            <person name="Yin A."/>
            <person name="Zhang S."/>
            <person name="Li F."/>
            <person name="Wang L."/>
            <person name="Zhao D."/>
            <person name="Yun Q."/>
            <person name="Tala"/>
            <person name="Wang J."/>
            <person name="Sun G."/>
            <person name="Baabdullah M."/>
            <person name="Yu X."/>
            <person name="Hu S."/>
            <person name="Al-Mssallem I.S."/>
            <person name="Yu J."/>
        </authorList>
    </citation>
    <scope>NUCLEOTIDE SEQUENCE</scope>
</reference>
<feature type="non-terminal residue" evidence="2">
    <location>
        <position position="1"/>
    </location>
</feature>
<dbReference type="InterPro" id="IPR013785">
    <property type="entry name" value="Aldolase_TIM"/>
</dbReference>
<dbReference type="PRINTS" id="PR01545">
    <property type="entry name" value="THEMAYE10DUF"/>
</dbReference>
<proteinExistence type="predicted"/>
<dbReference type="InterPro" id="IPR016062">
    <property type="entry name" value="TM1410-rel"/>
</dbReference>
<protein>
    <submittedName>
        <fullName evidence="2">DUF297</fullName>
    </submittedName>
</protein>
<evidence type="ECO:0000313" key="2">
    <source>
        <dbReference type="EMBL" id="AIA94691.1"/>
    </source>
</evidence>
<dbReference type="Gene3D" id="3.20.20.70">
    <property type="entry name" value="Aldolase class I"/>
    <property type="match status" value="1"/>
</dbReference>
<dbReference type="Pfam" id="PF03537">
    <property type="entry name" value="Glyco_hydro_114"/>
    <property type="match status" value="1"/>
</dbReference>
<feature type="domain" description="Glycoside-hydrolase family GH114 TIM-barrel" evidence="1">
    <location>
        <begin position="5"/>
        <end position="131"/>
    </location>
</feature>
<dbReference type="AlphaFoldDB" id="A0A060CP57"/>
<accession>A0A060CP57</accession>